<keyword evidence="5 6" id="KW-0472">Membrane</keyword>
<evidence type="ECO:0000256" key="3">
    <source>
        <dbReference type="ARBA" id="ARBA00022692"/>
    </source>
</evidence>
<feature type="transmembrane region" description="Helical" evidence="6">
    <location>
        <begin position="12"/>
        <end position="33"/>
    </location>
</feature>
<dbReference type="Proteomes" id="UP000657385">
    <property type="component" value="Unassembled WGS sequence"/>
</dbReference>
<dbReference type="GO" id="GO:0016020">
    <property type="term" value="C:membrane"/>
    <property type="evidence" value="ECO:0007669"/>
    <property type="project" value="UniProtKB-SubCell"/>
</dbReference>
<evidence type="ECO:0000313" key="8">
    <source>
        <dbReference type="Proteomes" id="UP000657385"/>
    </source>
</evidence>
<evidence type="ECO:0000313" key="7">
    <source>
        <dbReference type="EMBL" id="MBF9073818.1"/>
    </source>
</evidence>
<dbReference type="RefSeq" id="WP_196198654.1">
    <property type="nucleotide sequence ID" value="NZ_JADPRT010000026.1"/>
</dbReference>
<feature type="transmembrane region" description="Helical" evidence="6">
    <location>
        <begin position="133"/>
        <end position="153"/>
    </location>
</feature>
<dbReference type="EMBL" id="JADPRT010000026">
    <property type="protein sequence ID" value="MBF9073818.1"/>
    <property type="molecule type" value="Genomic_DNA"/>
</dbReference>
<feature type="transmembrane region" description="Helical" evidence="6">
    <location>
        <begin position="77"/>
        <end position="95"/>
    </location>
</feature>
<keyword evidence="8" id="KW-1185">Reference proteome</keyword>
<feature type="transmembrane region" description="Helical" evidence="6">
    <location>
        <begin position="159"/>
        <end position="181"/>
    </location>
</feature>
<comment type="subcellular location">
    <subcellularLocation>
        <location evidence="1">Membrane</location>
        <topology evidence="1">Multi-pass membrane protein</topology>
    </subcellularLocation>
</comment>
<name>A0A931FHN6_9ACTN</name>
<dbReference type="Pfam" id="PF01184">
    <property type="entry name" value="Gpr1_Fun34_YaaH"/>
    <property type="match status" value="1"/>
</dbReference>
<gene>
    <name evidence="7" type="ORF">I2501_37970</name>
</gene>
<organism evidence="7 8">
    <name type="scientific">Streptacidiphilus fuscans</name>
    <dbReference type="NCBI Taxonomy" id="2789292"/>
    <lineage>
        <taxon>Bacteria</taxon>
        <taxon>Bacillati</taxon>
        <taxon>Actinomycetota</taxon>
        <taxon>Actinomycetes</taxon>
        <taxon>Kitasatosporales</taxon>
        <taxon>Streptomycetaceae</taxon>
        <taxon>Streptacidiphilus</taxon>
    </lineage>
</organism>
<protein>
    <submittedName>
        <fullName evidence="7">Uncharacterized protein</fullName>
    </submittedName>
</protein>
<evidence type="ECO:0000256" key="6">
    <source>
        <dbReference type="SAM" id="Phobius"/>
    </source>
</evidence>
<comment type="caution">
    <text evidence="7">The sequence shown here is derived from an EMBL/GenBank/DDBJ whole genome shotgun (WGS) entry which is preliminary data.</text>
</comment>
<dbReference type="InterPro" id="IPR000791">
    <property type="entry name" value="Gpr1/Fun34/SatP-like"/>
</dbReference>
<feature type="transmembrane region" description="Helical" evidence="6">
    <location>
        <begin position="101"/>
        <end position="121"/>
    </location>
</feature>
<dbReference type="AlphaFoldDB" id="A0A931FHN6"/>
<keyword evidence="4 6" id="KW-1133">Transmembrane helix</keyword>
<comment type="similarity">
    <text evidence="2">Belongs to the acetate uptake transporter (AceTr) (TC 2.A.96) family.</text>
</comment>
<accession>A0A931FHN6</accession>
<evidence type="ECO:0000256" key="1">
    <source>
        <dbReference type="ARBA" id="ARBA00004141"/>
    </source>
</evidence>
<evidence type="ECO:0000256" key="2">
    <source>
        <dbReference type="ARBA" id="ARBA00005587"/>
    </source>
</evidence>
<evidence type="ECO:0000256" key="5">
    <source>
        <dbReference type="ARBA" id="ARBA00023136"/>
    </source>
</evidence>
<keyword evidence="3 6" id="KW-0812">Transmembrane</keyword>
<evidence type="ECO:0000256" key="4">
    <source>
        <dbReference type="ARBA" id="ARBA00022989"/>
    </source>
</evidence>
<feature type="transmembrane region" description="Helical" evidence="6">
    <location>
        <begin position="53"/>
        <end position="70"/>
    </location>
</feature>
<proteinExistence type="inferred from homology"/>
<reference evidence="7" key="1">
    <citation type="submission" date="2020-11" db="EMBL/GenBank/DDBJ databases">
        <title>Isolation and identification of active actinomycetes.</title>
        <authorList>
            <person name="Yu B."/>
        </authorList>
    </citation>
    <scope>NUCLEOTIDE SEQUENCE</scope>
    <source>
        <strain evidence="7">NEAU-YB345</strain>
    </source>
</reference>
<sequence length="189" mass="18858">MSNEAAVANNRSLTLGAAAGPLGYLALGLTLLAYGLGSTGVIHNVAASDAKNLSFWVGGVTLFIAGLLEYRSDNAATGTAFAGLGALWVTASQVTPMSANASGLFFVLWALLALSLTGAAWRSGGTLVRGTYGLLTVALILWAIAAFGGSSGLDKVGGWVAAVAGLCSWYAATLSLTGGSFGPVSLPSL</sequence>